<reference evidence="2" key="1">
    <citation type="journal article" date="2017" name="Nat. Ecol. Evol.">
        <title>Genome expansion and lineage-specific genetic innovations in the forest pathogenic fungi Armillaria.</title>
        <authorList>
            <person name="Sipos G."/>
            <person name="Prasanna A.N."/>
            <person name="Walter M.C."/>
            <person name="O'Connor E."/>
            <person name="Balint B."/>
            <person name="Krizsan K."/>
            <person name="Kiss B."/>
            <person name="Hess J."/>
            <person name="Varga T."/>
            <person name="Slot J."/>
            <person name="Riley R."/>
            <person name="Boka B."/>
            <person name="Rigling D."/>
            <person name="Barry K."/>
            <person name="Lee J."/>
            <person name="Mihaltcheva S."/>
            <person name="LaButti K."/>
            <person name="Lipzen A."/>
            <person name="Waldron R."/>
            <person name="Moloney N.M."/>
            <person name="Sperisen C."/>
            <person name="Kredics L."/>
            <person name="Vagvoelgyi C."/>
            <person name="Patrignani A."/>
            <person name="Fitzpatrick D."/>
            <person name="Nagy I."/>
            <person name="Doyle S."/>
            <person name="Anderson J.B."/>
            <person name="Grigoriev I.V."/>
            <person name="Gueldener U."/>
            <person name="Muensterkoetter M."/>
            <person name="Nagy L.G."/>
        </authorList>
    </citation>
    <scope>NUCLEOTIDE SEQUENCE [LARGE SCALE GENOMIC DNA]</scope>
    <source>
        <strain evidence="2">Ar21-2</strain>
    </source>
</reference>
<dbReference type="Proteomes" id="UP000217790">
    <property type="component" value="Unassembled WGS sequence"/>
</dbReference>
<sequence>MDMLMSSLWGTSSVEGAMHPGQVFRRFLLVEKSIEAWYGQLSNTSLSALYGFLLGASLASVWNSRANISYISFLISPDYFLELGECTLPDINLHSCPLCNLFSFTYTRAASSLHFVV</sequence>
<keyword evidence="2" id="KW-1185">Reference proteome</keyword>
<gene>
    <name evidence="1" type="ORF">ARMGADRAFT_89508</name>
</gene>
<accession>A0A2H3E3J2</accession>
<dbReference type="InParanoid" id="A0A2H3E3J2"/>
<dbReference type="AlphaFoldDB" id="A0A2H3E3J2"/>
<name>A0A2H3E3J2_ARMGA</name>
<proteinExistence type="predicted"/>
<evidence type="ECO:0000313" key="1">
    <source>
        <dbReference type="EMBL" id="PBK94246.1"/>
    </source>
</evidence>
<protein>
    <submittedName>
        <fullName evidence="1">Uncharacterized protein</fullName>
    </submittedName>
</protein>
<organism evidence="1 2">
    <name type="scientific">Armillaria gallica</name>
    <name type="common">Bulbous honey fungus</name>
    <name type="synonym">Armillaria bulbosa</name>
    <dbReference type="NCBI Taxonomy" id="47427"/>
    <lineage>
        <taxon>Eukaryota</taxon>
        <taxon>Fungi</taxon>
        <taxon>Dikarya</taxon>
        <taxon>Basidiomycota</taxon>
        <taxon>Agaricomycotina</taxon>
        <taxon>Agaricomycetes</taxon>
        <taxon>Agaricomycetidae</taxon>
        <taxon>Agaricales</taxon>
        <taxon>Marasmiineae</taxon>
        <taxon>Physalacriaceae</taxon>
        <taxon>Armillaria</taxon>
    </lineage>
</organism>
<evidence type="ECO:0000313" key="2">
    <source>
        <dbReference type="Proteomes" id="UP000217790"/>
    </source>
</evidence>
<dbReference type="EMBL" id="KZ293654">
    <property type="protein sequence ID" value="PBK94246.1"/>
    <property type="molecule type" value="Genomic_DNA"/>
</dbReference>